<sequence>MTAGVFLGVVTAHETFDGSYGAKISLLWKGSVSTTPTSLLNLFTSLDASALAYFINQRFHERVVLCNSGIEYGYTNPLASAFACLSLPPNVSLVETLVVSPEFLCFVDVPLWC</sequence>
<name>A0A2J6PWN4_9HELO</name>
<gene>
    <name evidence="1" type="ORF">NA56DRAFT_243619</name>
</gene>
<reference evidence="1 2" key="1">
    <citation type="submission" date="2016-05" db="EMBL/GenBank/DDBJ databases">
        <title>A degradative enzymes factory behind the ericoid mycorrhizal symbiosis.</title>
        <authorList>
            <consortium name="DOE Joint Genome Institute"/>
            <person name="Martino E."/>
            <person name="Morin E."/>
            <person name="Grelet G."/>
            <person name="Kuo A."/>
            <person name="Kohler A."/>
            <person name="Daghino S."/>
            <person name="Barry K."/>
            <person name="Choi C."/>
            <person name="Cichocki N."/>
            <person name="Clum A."/>
            <person name="Copeland A."/>
            <person name="Hainaut M."/>
            <person name="Haridas S."/>
            <person name="Labutti K."/>
            <person name="Lindquist E."/>
            <person name="Lipzen A."/>
            <person name="Khouja H.-R."/>
            <person name="Murat C."/>
            <person name="Ohm R."/>
            <person name="Olson A."/>
            <person name="Spatafora J."/>
            <person name="Veneault-Fourrey C."/>
            <person name="Henrissat B."/>
            <person name="Grigoriev I."/>
            <person name="Martin F."/>
            <person name="Perotto S."/>
        </authorList>
    </citation>
    <scope>NUCLEOTIDE SEQUENCE [LARGE SCALE GENOMIC DNA]</scope>
    <source>
        <strain evidence="1 2">UAMH 7357</strain>
    </source>
</reference>
<keyword evidence="2" id="KW-1185">Reference proteome</keyword>
<protein>
    <submittedName>
        <fullName evidence="1">Uncharacterized protein</fullName>
    </submittedName>
</protein>
<evidence type="ECO:0000313" key="2">
    <source>
        <dbReference type="Proteomes" id="UP000235672"/>
    </source>
</evidence>
<proteinExistence type="predicted"/>
<accession>A0A2J6PWN4</accession>
<evidence type="ECO:0000313" key="1">
    <source>
        <dbReference type="EMBL" id="PMD18425.1"/>
    </source>
</evidence>
<organism evidence="1 2">
    <name type="scientific">Hyaloscypha hepaticicola</name>
    <dbReference type="NCBI Taxonomy" id="2082293"/>
    <lineage>
        <taxon>Eukaryota</taxon>
        <taxon>Fungi</taxon>
        <taxon>Dikarya</taxon>
        <taxon>Ascomycota</taxon>
        <taxon>Pezizomycotina</taxon>
        <taxon>Leotiomycetes</taxon>
        <taxon>Helotiales</taxon>
        <taxon>Hyaloscyphaceae</taxon>
        <taxon>Hyaloscypha</taxon>
    </lineage>
</organism>
<dbReference type="EMBL" id="KZ613494">
    <property type="protein sequence ID" value="PMD18425.1"/>
    <property type="molecule type" value="Genomic_DNA"/>
</dbReference>
<dbReference type="AlphaFoldDB" id="A0A2J6PWN4"/>
<dbReference type="Proteomes" id="UP000235672">
    <property type="component" value="Unassembled WGS sequence"/>
</dbReference>